<reference evidence="1 2" key="1">
    <citation type="submission" date="2019-08" db="EMBL/GenBank/DDBJ databases">
        <title>In-depth cultivation of the pig gut microbiome towards novel bacterial diversity and tailored functional studies.</title>
        <authorList>
            <person name="Wylensek D."/>
            <person name="Hitch T.C.A."/>
            <person name="Clavel T."/>
        </authorList>
    </citation>
    <scope>NUCLEOTIDE SEQUENCE [LARGE SCALE GENOMIC DNA]</scope>
    <source>
        <strain evidence="1 2">Oil+RF-744-GAM-WT-6</strain>
    </source>
</reference>
<dbReference type="Proteomes" id="UP000461880">
    <property type="component" value="Unassembled WGS sequence"/>
</dbReference>
<gene>
    <name evidence="1" type="ORF">FYJ51_09530</name>
</gene>
<protein>
    <submittedName>
        <fullName evidence="1">Uncharacterized protein</fullName>
    </submittedName>
</protein>
<evidence type="ECO:0000313" key="1">
    <source>
        <dbReference type="EMBL" id="MSS59134.1"/>
    </source>
</evidence>
<name>A0A7X2TFU9_9FIRM</name>
<organism evidence="1 2">
    <name type="scientific">Stecheria intestinalis</name>
    <dbReference type="NCBI Taxonomy" id="2606630"/>
    <lineage>
        <taxon>Bacteria</taxon>
        <taxon>Bacillati</taxon>
        <taxon>Bacillota</taxon>
        <taxon>Erysipelotrichia</taxon>
        <taxon>Erysipelotrichales</taxon>
        <taxon>Erysipelotrichaceae</taxon>
        <taxon>Stecheria</taxon>
    </lineage>
</organism>
<dbReference type="SUPFAM" id="SSF160481">
    <property type="entry name" value="BRK domain-like"/>
    <property type="match status" value="1"/>
</dbReference>
<comment type="caution">
    <text evidence="1">The sequence shown here is derived from an EMBL/GenBank/DDBJ whole genome shotgun (WGS) entry which is preliminary data.</text>
</comment>
<sequence length="177" mass="20570">MNHVLFAYHIRHTMRRSQKQNTGIRYLFLDFDGVVNVPPKPDTEEFQKAIAENRFEFFRPEIVQRVGRLCLEYDLSIVIASSWRFLGAEACMQKLYDAGLDRSVKSAGTTQEEDAPREQEISAYLEEHPDYEAFLILDDIPMTYLKPWAISVISEEGFTEADDQKARELLSDMLKQK</sequence>
<dbReference type="AlphaFoldDB" id="A0A7X2TFU9"/>
<dbReference type="RefSeq" id="WP_105304119.1">
    <property type="nucleotide sequence ID" value="NZ_JAQXPC010000066.1"/>
</dbReference>
<accession>A0A7X2TFU9</accession>
<dbReference type="EMBL" id="VUMN01000024">
    <property type="protein sequence ID" value="MSS59134.1"/>
    <property type="molecule type" value="Genomic_DNA"/>
</dbReference>
<keyword evidence="2" id="KW-1185">Reference proteome</keyword>
<dbReference type="Pfam" id="PF18143">
    <property type="entry name" value="HAD_SAK_2"/>
    <property type="match status" value="1"/>
</dbReference>
<evidence type="ECO:0000313" key="2">
    <source>
        <dbReference type="Proteomes" id="UP000461880"/>
    </source>
</evidence>
<dbReference type="InterPro" id="IPR037259">
    <property type="entry name" value="BRK_sf"/>
</dbReference>
<proteinExistence type="predicted"/>